<sequence length="110" mass="11806">MQEKGLLESRKEEQAPNVVGSQSDYEPKATSQDQNTGSRNNFLSSTLKGSESARAFESPIVIMKPAKLVEKTAIPASLVIPIGGLFVSQKHQNGGIYVDNKTSISATPET</sequence>
<evidence type="ECO:0000313" key="3">
    <source>
        <dbReference type="Proteomes" id="UP000000226"/>
    </source>
</evidence>
<keyword evidence="3" id="KW-1185">Reference proteome</keyword>
<evidence type="ECO:0000256" key="1">
    <source>
        <dbReference type="SAM" id="MobiDB-lite"/>
    </source>
</evidence>
<dbReference type="PANTHER" id="PTHR31680">
    <property type="entry name" value="LONGIFOLIA PROTEIN"/>
    <property type="match status" value="1"/>
</dbReference>
<feature type="region of interest" description="Disordered" evidence="1">
    <location>
        <begin position="1"/>
        <end position="46"/>
    </location>
</feature>
<dbReference type="PANTHER" id="PTHR31680:SF4">
    <property type="entry name" value="LONGIFOLIA PROTEIN"/>
    <property type="match status" value="1"/>
</dbReference>
<gene>
    <name evidence="2" type="ORF">PHAVU_009G202500g</name>
</gene>
<dbReference type="OrthoDB" id="769613at2759"/>
<proteinExistence type="predicted"/>
<feature type="compositionally biased region" description="Basic and acidic residues" evidence="1">
    <location>
        <begin position="1"/>
        <end position="14"/>
    </location>
</feature>
<reference evidence="3" key="1">
    <citation type="journal article" date="2014" name="Nat. Genet.">
        <title>A reference genome for common bean and genome-wide analysis of dual domestications.</title>
        <authorList>
            <person name="Schmutz J."/>
            <person name="McClean P.E."/>
            <person name="Mamidi S."/>
            <person name="Wu G.A."/>
            <person name="Cannon S.B."/>
            <person name="Grimwood J."/>
            <person name="Jenkins J."/>
            <person name="Shu S."/>
            <person name="Song Q."/>
            <person name="Chavarro C."/>
            <person name="Torres-Torres M."/>
            <person name="Geffroy V."/>
            <person name="Moghaddam S.M."/>
            <person name="Gao D."/>
            <person name="Abernathy B."/>
            <person name="Barry K."/>
            <person name="Blair M."/>
            <person name="Brick M.A."/>
            <person name="Chovatia M."/>
            <person name="Gepts P."/>
            <person name="Goodstein D.M."/>
            <person name="Gonzales M."/>
            <person name="Hellsten U."/>
            <person name="Hyten D.L."/>
            <person name="Jia G."/>
            <person name="Kelly J.D."/>
            <person name="Kudrna D."/>
            <person name="Lee R."/>
            <person name="Richard M.M."/>
            <person name="Miklas P.N."/>
            <person name="Osorno J.M."/>
            <person name="Rodrigues J."/>
            <person name="Thareau V."/>
            <person name="Urrea C.A."/>
            <person name="Wang M."/>
            <person name="Yu Y."/>
            <person name="Zhang M."/>
            <person name="Wing R.A."/>
            <person name="Cregan P.B."/>
            <person name="Rokhsar D.S."/>
            <person name="Jackson S.A."/>
        </authorList>
    </citation>
    <scope>NUCLEOTIDE SEQUENCE [LARGE SCALE GENOMIC DNA]</scope>
    <source>
        <strain evidence="3">cv. G19833</strain>
    </source>
</reference>
<dbReference type="InterPro" id="IPR033334">
    <property type="entry name" value="LNG1/2"/>
</dbReference>
<protein>
    <submittedName>
        <fullName evidence="2">Uncharacterized protein</fullName>
    </submittedName>
</protein>
<dbReference type="EMBL" id="CM002296">
    <property type="protein sequence ID" value="ESW10361.1"/>
    <property type="molecule type" value="Genomic_DNA"/>
</dbReference>
<dbReference type="AlphaFoldDB" id="V7B1M1"/>
<dbReference type="Proteomes" id="UP000000226">
    <property type="component" value="Chromosome 9"/>
</dbReference>
<name>V7B1M1_PHAVU</name>
<feature type="compositionally biased region" description="Polar residues" evidence="1">
    <location>
        <begin position="19"/>
        <end position="46"/>
    </location>
</feature>
<dbReference type="GO" id="GO:0051513">
    <property type="term" value="P:regulation of monopolar cell growth"/>
    <property type="evidence" value="ECO:0007669"/>
    <property type="project" value="InterPro"/>
</dbReference>
<dbReference type="Gramene" id="ESW10361">
    <property type="protein sequence ID" value="ESW10361"/>
    <property type="gene ID" value="PHAVU_009G202500g"/>
</dbReference>
<organism evidence="2 3">
    <name type="scientific">Phaseolus vulgaris</name>
    <name type="common">Kidney bean</name>
    <name type="synonym">French bean</name>
    <dbReference type="NCBI Taxonomy" id="3885"/>
    <lineage>
        <taxon>Eukaryota</taxon>
        <taxon>Viridiplantae</taxon>
        <taxon>Streptophyta</taxon>
        <taxon>Embryophyta</taxon>
        <taxon>Tracheophyta</taxon>
        <taxon>Spermatophyta</taxon>
        <taxon>Magnoliopsida</taxon>
        <taxon>eudicotyledons</taxon>
        <taxon>Gunneridae</taxon>
        <taxon>Pentapetalae</taxon>
        <taxon>rosids</taxon>
        <taxon>fabids</taxon>
        <taxon>Fabales</taxon>
        <taxon>Fabaceae</taxon>
        <taxon>Papilionoideae</taxon>
        <taxon>50 kb inversion clade</taxon>
        <taxon>NPAAA clade</taxon>
        <taxon>indigoferoid/millettioid clade</taxon>
        <taxon>Phaseoleae</taxon>
        <taxon>Phaseolus</taxon>
    </lineage>
</organism>
<evidence type="ECO:0000313" key="2">
    <source>
        <dbReference type="EMBL" id="ESW10361.1"/>
    </source>
</evidence>
<accession>V7B1M1</accession>